<gene>
    <name evidence="4" type="ORF">JCM19240_4151</name>
</gene>
<evidence type="ECO:0000313" key="4">
    <source>
        <dbReference type="EMBL" id="GAL34601.1"/>
    </source>
</evidence>
<protein>
    <submittedName>
        <fullName evidence="4">Putative extracellular serine protease</fullName>
    </submittedName>
</protein>
<comment type="caution">
    <text evidence="4">The sequence shown here is derived from an EMBL/GenBank/DDBJ whole genome shotgun (WGS) entry which is preliminary data.</text>
</comment>
<evidence type="ECO:0000259" key="3">
    <source>
        <dbReference type="PROSITE" id="PS51829"/>
    </source>
</evidence>
<evidence type="ECO:0000256" key="1">
    <source>
        <dbReference type="ARBA" id="ARBA00022670"/>
    </source>
</evidence>
<reference evidence="4 5" key="2">
    <citation type="submission" date="2014-09" db="EMBL/GenBank/DDBJ databases">
        <authorList>
            <consortium name="NBRP consortium"/>
            <person name="Sawabe T."/>
            <person name="Meirelles P."/>
            <person name="Nakanishi M."/>
            <person name="Sayaka M."/>
            <person name="Hattori M."/>
            <person name="Ohkuma M."/>
        </authorList>
    </citation>
    <scope>NUCLEOTIDE SEQUENCE [LARGE SCALE GENOMIC DNA]</scope>
    <source>
        <strain evidence="4 5">JCM 19240</strain>
    </source>
</reference>
<dbReference type="SUPFAM" id="SSF49785">
    <property type="entry name" value="Galactose-binding domain-like"/>
    <property type="match status" value="1"/>
</dbReference>
<sequence>MLQTPRNGLVGQSLEPDVAGYENQLMLSNQFYGESAKGEWTLRAIDTNGDEVFSYLAYFNSSTIFEVPMANNTQPGVLKNWSMRIFGH</sequence>
<dbReference type="AlphaFoldDB" id="A0A090T3V5"/>
<dbReference type="PROSITE" id="PS51829">
    <property type="entry name" value="P_HOMO_B"/>
    <property type="match status" value="1"/>
</dbReference>
<reference evidence="4 5" key="1">
    <citation type="submission" date="2014-09" db="EMBL/GenBank/DDBJ databases">
        <title>Vibrio maritimus JCM 19240. (C210) whole genome shotgun sequence.</title>
        <authorList>
            <person name="Sawabe T."/>
            <person name="Meirelles P."/>
            <person name="Nakanishi M."/>
            <person name="Sayaka M."/>
            <person name="Hattori M."/>
            <person name="Ohkuma M."/>
        </authorList>
    </citation>
    <scope>NUCLEOTIDE SEQUENCE [LARGE SCALE GENOMIC DNA]</scope>
    <source>
        <strain evidence="4 5">JCM 19240</strain>
    </source>
</reference>
<organism evidence="4 5">
    <name type="scientific">Vibrio maritimus</name>
    <dbReference type="NCBI Taxonomy" id="990268"/>
    <lineage>
        <taxon>Bacteria</taxon>
        <taxon>Pseudomonadati</taxon>
        <taxon>Pseudomonadota</taxon>
        <taxon>Gammaproteobacteria</taxon>
        <taxon>Vibrionales</taxon>
        <taxon>Vibrionaceae</taxon>
        <taxon>Vibrio</taxon>
    </lineage>
</organism>
<keyword evidence="1 4" id="KW-0645">Protease</keyword>
<proteinExistence type="predicted"/>
<keyword evidence="2" id="KW-0378">Hydrolase</keyword>
<dbReference type="InterPro" id="IPR008979">
    <property type="entry name" value="Galactose-bd-like_sf"/>
</dbReference>
<evidence type="ECO:0000256" key="2">
    <source>
        <dbReference type="ARBA" id="ARBA00022801"/>
    </source>
</evidence>
<dbReference type="Gene3D" id="2.60.120.260">
    <property type="entry name" value="Galactose-binding domain-like"/>
    <property type="match status" value="1"/>
</dbReference>
<feature type="domain" description="P/Homo B" evidence="3">
    <location>
        <begin position="1"/>
        <end position="88"/>
    </location>
</feature>
<accession>A0A090T3V5</accession>
<keyword evidence="5" id="KW-1185">Reference proteome</keyword>
<dbReference type="GO" id="GO:0006508">
    <property type="term" value="P:proteolysis"/>
    <property type="evidence" value="ECO:0007669"/>
    <property type="project" value="UniProtKB-KW"/>
</dbReference>
<name>A0A090T3V5_9VIBR</name>
<dbReference type="InterPro" id="IPR002884">
    <property type="entry name" value="P_dom"/>
</dbReference>
<dbReference type="EMBL" id="BBMT01000005">
    <property type="protein sequence ID" value="GAL34601.1"/>
    <property type="molecule type" value="Genomic_DNA"/>
</dbReference>
<dbReference type="Pfam" id="PF01483">
    <property type="entry name" value="P_proprotein"/>
    <property type="match status" value="1"/>
</dbReference>
<dbReference type="GO" id="GO:0004252">
    <property type="term" value="F:serine-type endopeptidase activity"/>
    <property type="evidence" value="ECO:0007669"/>
    <property type="project" value="InterPro"/>
</dbReference>
<dbReference type="Proteomes" id="UP000029224">
    <property type="component" value="Unassembled WGS sequence"/>
</dbReference>
<evidence type="ECO:0000313" key="5">
    <source>
        <dbReference type="Proteomes" id="UP000029224"/>
    </source>
</evidence>